<organism evidence="1 2">
    <name type="scientific">Aspergillus piperis CBS 112811</name>
    <dbReference type="NCBI Taxonomy" id="1448313"/>
    <lineage>
        <taxon>Eukaryota</taxon>
        <taxon>Fungi</taxon>
        <taxon>Dikarya</taxon>
        <taxon>Ascomycota</taxon>
        <taxon>Pezizomycotina</taxon>
        <taxon>Eurotiomycetes</taxon>
        <taxon>Eurotiomycetidae</taxon>
        <taxon>Eurotiales</taxon>
        <taxon>Aspergillaceae</taxon>
        <taxon>Aspergillus</taxon>
        <taxon>Aspergillus subgen. Circumdati</taxon>
    </lineage>
</organism>
<evidence type="ECO:0000313" key="1">
    <source>
        <dbReference type="EMBL" id="RAH56519.1"/>
    </source>
</evidence>
<proteinExistence type="predicted"/>
<dbReference type="RefSeq" id="XP_025514441.1">
    <property type="nucleotide sequence ID" value="XM_025665342.1"/>
</dbReference>
<reference evidence="1 2" key="1">
    <citation type="submission" date="2018-02" db="EMBL/GenBank/DDBJ databases">
        <title>The genomes of Aspergillus section Nigri reveals drivers in fungal speciation.</title>
        <authorList>
            <consortium name="DOE Joint Genome Institute"/>
            <person name="Vesth T.C."/>
            <person name="Nybo J."/>
            <person name="Theobald S."/>
            <person name="Brandl J."/>
            <person name="Frisvad J.C."/>
            <person name="Nielsen K.F."/>
            <person name="Lyhne E.K."/>
            <person name="Kogle M.E."/>
            <person name="Kuo A."/>
            <person name="Riley R."/>
            <person name="Clum A."/>
            <person name="Nolan M."/>
            <person name="Lipzen A."/>
            <person name="Salamov A."/>
            <person name="Henrissat B."/>
            <person name="Wiebenga A."/>
            <person name="De vries R.P."/>
            <person name="Grigoriev I.V."/>
            <person name="Mortensen U.H."/>
            <person name="Andersen M.R."/>
            <person name="Baker S.E."/>
        </authorList>
    </citation>
    <scope>NUCLEOTIDE SEQUENCE [LARGE SCALE GENOMIC DNA]</scope>
    <source>
        <strain evidence="1 2">CBS 112811</strain>
    </source>
</reference>
<name>A0A8G1R1H0_9EURO</name>
<gene>
    <name evidence="1" type="ORF">BO85DRAFT_52336</name>
</gene>
<keyword evidence="2" id="KW-1185">Reference proteome</keyword>
<sequence length="177" mass="20231">MVSSPLRGKAQTTSFLIKAAFRLRPPTFTFFIAKLHRSLGSCATWLRLAPSRQLFAAHRSPDLGLLDSHLLAGQSDASDWRVGVLVRHFVVHISVIPFICLVCGLPPHRWEPLEDGMGLAVRSRVCWLRPNRRASCSKFKFLRREWIVVPVHRNSMNIRCSAPSWFLPRLKYSLDMI</sequence>
<evidence type="ECO:0000313" key="2">
    <source>
        <dbReference type="Proteomes" id="UP000249526"/>
    </source>
</evidence>
<protein>
    <submittedName>
        <fullName evidence="1">Uncharacterized protein</fullName>
    </submittedName>
</protein>
<dbReference type="AlphaFoldDB" id="A0A8G1R1H0"/>
<accession>A0A8G1R1H0</accession>
<dbReference type="EMBL" id="KZ825065">
    <property type="protein sequence ID" value="RAH56519.1"/>
    <property type="molecule type" value="Genomic_DNA"/>
</dbReference>
<dbReference type="Proteomes" id="UP000249526">
    <property type="component" value="Unassembled WGS sequence"/>
</dbReference>
<dbReference type="GeneID" id="37168744"/>